<evidence type="ECO:0008006" key="3">
    <source>
        <dbReference type="Google" id="ProtNLM"/>
    </source>
</evidence>
<name>A0A8J6TM39_9BACT</name>
<dbReference type="EMBL" id="JACNJH010000116">
    <property type="protein sequence ID" value="MBC8360996.1"/>
    <property type="molecule type" value="Genomic_DNA"/>
</dbReference>
<gene>
    <name evidence="1" type="ORF">H8E23_06340</name>
</gene>
<organism evidence="1 2">
    <name type="scientific">Candidatus Desulfatibia profunda</name>
    <dbReference type="NCBI Taxonomy" id="2841695"/>
    <lineage>
        <taxon>Bacteria</taxon>
        <taxon>Pseudomonadati</taxon>
        <taxon>Thermodesulfobacteriota</taxon>
        <taxon>Desulfobacteria</taxon>
        <taxon>Desulfobacterales</taxon>
        <taxon>Desulfobacterales incertae sedis</taxon>
        <taxon>Candidatus Desulfatibia</taxon>
    </lineage>
</organism>
<evidence type="ECO:0000313" key="1">
    <source>
        <dbReference type="EMBL" id="MBC8360996.1"/>
    </source>
</evidence>
<evidence type="ECO:0000313" key="2">
    <source>
        <dbReference type="Proteomes" id="UP000603434"/>
    </source>
</evidence>
<accession>A0A8J6TM39</accession>
<sequence>MFKDISKGLLLHFLIAAMVAVVLSGCGRKAPPVAPRSEKPPLVNDLSGQMDGSTLKLAWTIPTHKERIPAGLVGFFVYCSKKPLSEAECKDCPIRFKRVATVLIKRGLERPKKDIMTYDEILEKGYRYIYKVVLYYDTGVTGTDSNWVDFIHR</sequence>
<proteinExistence type="predicted"/>
<comment type="caution">
    <text evidence="1">The sequence shown here is derived from an EMBL/GenBank/DDBJ whole genome shotgun (WGS) entry which is preliminary data.</text>
</comment>
<dbReference type="PROSITE" id="PS51257">
    <property type="entry name" value="PROKAR_LIPOPROTEIN"/>
    <property type="match status" value="1"/>
</dbReference>
<dbReference type="Proteomes" id="UP000603434">
    <property type="component" value="Unassembled WGS sequence"/>
</dbReference>
<protein>
    <recommendedName>
        <fullName evidence="3">Fibronectin type III domain-containing protein</fullName>
    </recommendedName>
</protein>
<reference evidence="1 2" key="1">
    <citation type="submission" date="2020-08" db="EMBL/GenBank/DDBJ databases">
        <title>Bridging the membrane lipid divide: bacteria of the FCB group superphylum have the potential to synthesize archaeal ether lipids.</title>
        <authorList>
            <person name="Villanueva L."/>
            <person name="Von Meijenfeldt F.A.B."/>
            <person name="Westbye A.B."/>
            <person name="Yadav S."/>
            <person name="Hopmans E.C."/>
            <person name="Dutilh B.E."/>
            <person name="Sinninghe Damste J.S."/>
        </authorList>
    </citation>
    <scope>NUCLEOTIDE SEQUENCE [LARGE SCALE GENOMIC DNA]</scope>
    <source>
        <strain evidence="1">NIOZ-UU30</strain>
    </source>
</reference>
<dbReference type="AlphaFoldDB" id="A0A8J6TM39"/>